<dbReference type="Proteomes" id="UP000267821">
    <property type="component" value="Unassembled WGS sequence"/>
</dbReference>
<dbReference type="FunCoup" id="A0A3N4L922">
    <property type="interactions" value="129"/>
</dbReference>
<reference evidence="1 2" key="1">
    <citation type="journal article" date="2018" name="Nat. Ecol. Evol.">
        <title>Pezizomycetes genomes reveal the molecular basis of ectomycorrhizal truffle lifestyle.</title>
        <authorList>
            <person name="Murat C."/>
            <person name="Payen T."/>
            <person name="Noel B."/>
            <person name="Kuo A."/>
            <person name="Morin E."/>
            <person name="Chen J."/>
            <person name="Kohler A."/>
            <person name="Krizsan K."/>
            <person name="Balestrini R."/>
            <person name="Da Silva C."/>
            <person name="Montanini B."/>
            <person name="Hainaut M."/>
            <person name="Levati E."/>
            <person name="Barry K.W."/>
            <person name="Belfiori B."/>
            <person name="Cichocki N."/>
            <person name="Clum A."/>
            <person name="Dockter R.B."/>
            <person name="Fauchery L."/>
            <person name="Guy J."/>
            <person name="Iotti M."/>
            <person name="Le Tacon F."/>
            <person name="Lindquist E.A."/>
            <person name="Lipzen A."/>
            <person name="Malagnac F."/>
            <person name="Mello A."/>
            <person name="Molinier V."/>
            <person name="Miyauchi S."/>
            <person name="Poulain J."/>
            <person name="Riccioni C."/>
            <person name="Rubini A."/>
            <person name="Sitrit Y."/>
            <person name="Splivallo R."/>
            <person name="Traeger S."/>
            <person name="Wang M."/>
            <person name="Zifcakova L."/>
            <person name="Wipf D."/>
            <person name="Zambonelli A."/>
            <person name="Paolocci F."/>
            <person name="Nowrousian M."/>
            <person name="Ottonello S."/>
            <person name="Baldrian P."/>
            <person name="Spatafora J.W."/>
            <person name="Henrissat B."/>
            <person name="Nagy L.G."/>
            <person name="Aury J.M."/>
            <person name="Wincker P."/>
            <person name="Grigoriev I.V."/>
            <person name="Bonfante P."/>
            <person name="Martin F.M."/>
        </authorList>
    </citation>
    <scope>NUCLEOTIDE SEQUENCE [LARGE SCALE GENOMIC DNA]</scope>
    <source>
        <strain evidence="1 2">ATCC MYA-4762</strain>
    </source>
</reference>
<sequence>MAIRRELAAVLAKVDAGLPEGEKLGRFIGITTVDTALLGVTMRIADRAAPGGKLWTHGTSPEAAARGKKLKRNYKLAPLLVGPLAVLTFPRLSPPHISAAMDMMFPVKRGPAKKGFDPAATAGLQKCFLLGARVQERPVGMQRALDDGAIRWLSGLKTVEEMRGEIVSLLQTVGGGELVRALESVAISLGRTVEGRRMILEEEARGPKEEGKVEA</sequence>
<dbReference type="STRING" id="1051890.A0A3N4L922"/>
<name>A0A3N4L922_9PEZI</name>
<protein>
    <submittedName>
        <fullName evidence="1">Uncharacterized protein</fullName>
    </submittedName>
</protein>
<accession>A0A3N4L922</accession>
<dbReference type="InterPro" id="IPR047865">
    <property type="entry name" value="Ribosomal_uL10_bac_type"/>
</dbReference>
<dbReference type="InParanoid" id="A0A3N4L922"/>
<keyword evidence="2" id="KW-1185">Reference proteome</keyword>
<proteinExistence type="predicted"/>
<gene>
    <name evidence="1" type="ORF">L211DRAFT_814447</name>
</gene>
<dbReference type="OrthoDB" id="360689at2759"/>
<evidence type="ECO:0000313" key="2">
    <source>
        <dbReference type="Proteomes" id="UP000267821"/>
    </source>
</evidence>
<dbReference type="PANTHER" id="PTHR11560">
    <property type="entry name" value="39S RIBOSOMAL PROTEIN L10, MITOCHONDRIAL"/>
    <property type="match status" value="1"/>
</dbReference>
<organism evidence="1 2">
    <name type="scientific">Terfezia boudieri ATCC MYA-4762</name>
    <dbReference type="NCBI Taxonomy" id="1051890"/>
    <lineage>
        <taxon>Eukaryota</taxon>
        <taxon>Fungi</taxon>
        <taxon>Dikarya</taxon>
        <taxon>Ascomycota</taxon>
        <taxon>Pezizomycotina</taxon>
        <taxon>Pezizomycetes</taxon>
        <taxon>Pezizales</taxon>
        <taxon>Pezizaceae</taxon>
        <taxon>Terfezia</taxon>
    </lineage>
</organism>
<dbReference type="AlphaFoldDB" id="A0A3N4L922"/>
<evidence type="ECO:0000313" key="1">
    <source>
        <dbReference type="EMBL" id="RPB19383.1"/>
    </source>
</evidence>
<dbReference type="EMBL" id="ML121589">
    <property type="protein sequence ID" value="RPB19383.1"/>
    <property type="molecule type" value="Genomic_DNA"/>
</dbReference>